<sequence>MEGITLDESLGLTVTQHLLPLLGDLVAKLTRPHVFLSDALPTLLGKVSSPAALRAGTTRRPRRPPANGEEEDREEEGEEEEEEEDEDDEEEGENAEEGREARRAKALERLQRRYAVRGGALVGPMATLLRAAIAHTATALSATPDSGGACSGDPEAQERDALVAFADRCAGAALELLGGLLSRMPLLPQELQDQGPLGQPPRRSPGPPACLQPAGLRHPATAPQPDPGPAAADPPAGFEETRDRDAKDAICKAAADRWIDMARELMGLLPPAGMTAYRLIHTSAPHARAPGCAAPREDEIQAARKRLRTLLRPTTPQSPPRRGPLPPDRSGRRCSGDSALWYFHTVHGVPVGGMPAVLSPVYRAALLRPHYTRLLESPNEVLALRGRHLLGRLLDQWPVPRGSGRGGVPPVMISLPEAPQPAQAAALWERLLVLDEAEGVRQLAALGQGCLGVVAALVRHLGHAAALPDQTAPALATLRSFLARLAAPDRVGALLVALRMCGHPSVTAALIDILRRELIPALAPPDPTRPFPVPPEGGAALSEGHLCGQATVGPPLAGLLRWGHIAEALTTVLEQCAQCPRVAMVGQPAQAAASTLTIALGRDAPYRHTGVRRFIPGFGLRQTHRFSLWGSNSVRRLRAATDRLQSAIDEQLGRPSGHGDLQLRGPDWAESGLAELNLLRVSLAQLRERLDTGLGPAERSGGWHEKENPG</sequence>
<accession>A0ABQ8V124</accession>
<comment type="caution">
    <text evidence="2">The sequence shown here is derived from an EMBL/GenBank/DDBJ whole genome shotgun (WGS) entry which is preliminary data.</text>
</comment>
<feature type="region of interest" description="Disordered" evidence="1">
    <location>
        <begin position="310"/>
        <end position="333"/>
    </location>
</feature>
<dbReference type="EMBL" id="JAPMOS010000002">
    <property type="protein sequence ID" value="KAJ4462780.1"/>
    <property type="molecule type" value="Genomic_DNA"/>
</dbReference>
<dbReference type="Proteomes" id="UP001141327">
    <property type="component" value="Unassembled WGS sequence"/>
</dbReference>
<keyword evidence="3" id="KW-1185">Reference proteome</keyword>
<feature type="compositionally biased region" description="Pro residues" evidence="1">
    <location>
        <begin position="316"/>
        <end position="327"/>
    </location>
</feature>
<feature type="region of interest" description="Disordered" evidence="1">
    <location>
        <begin position="51"/>
        <end position="102"/>
    </location>
</feature>
<feature type="compositionally biased region" description="Acidic residues" evidence="1">
    <location>
        <begin position="68"/>
        <end position="95"/>
    </location>
</feature>
<gene>
    <name evidence="2" type="ORF">PAPYR_803</name>
</gene>
<evidence type="ECO:0000256" key="1">
    <source>
        <dbReference type="SAM" id="MobiDB-lite"/>
    </source>
</evidence>
<reference evidence="2" key="1">
    <citation type="journal article" date="2022" name="bioRxiv">
        <title>Genomics of Preaxostyla Flagellates Illuminates Evolutionary Transitions and the Path Towards Mitochondrial Loss.</title>
        <authorList>
            <person name="Novak L.V.F."/>
            <person name="Treitli S.C."/>
            <person name="Pyrih J."/>
            <person name="Halakuc P."/>
            <person name="Pipaliya S.V."/>
            <person name="Vacek V."/>
            <person name="Brzon O."/>
            <person name="Soukal P."/>
            <person name="Eme L."/>
            <person name="Dacks J.B."/>
            <person name="Karnkowska A."/>
            <person name="Elias M."/>
            <person name="Hampl V."/>
        </authorList>
    </citation>
    <scope>NUCLEOTIDE SEQUENCE</scope>
    <source>
        <strain evidence="2">RCP-MX</strain>
    </source>
</reference>
<feature type="compositionally biased region" description="Pro residues" evidence="1">
    <location>
        <begin position="198"/>
        <end position="210"/>
    </location>
</feature>
<feature type="region of interest" description="Disordered" evidence="1">
    <location>
        <begin position="190"/>
        <end position="246"/>
    </location>
</feature>
<protein>
    <submittedName>
        <fullName evidence="2">Uncharacterized protein</fullName>
    </submittedName>
</protein>
<evidence type="ECO:0000313" key="3">
    <source>
        <dbReference type="Proteomes" id="UP001141327"/>
    </source>
</evidence>
<proteinExistence type="predicted"/>
<name>A0ABQ8V124_9EUKA</name>
<organism evidence="2 3">
    <name type="scientific">Paratrimastix pyriformis</name>
    <dbReference type="NCBI Taxonomy" id="342808"/>
    <lineage>
        <taxon>Eukaryota</taxon>
        <taxon>Metamonada</taxon>
        <taxon>Preaxostyla</taxon>
        <taxon>Paratrimastigidae</taxon>
        <taxon>Paratrimastix</taxon>
    </lineage>
</organism>
<evidence type="ECO:0000313" key="2">
    <source>
        <dbReference type="EMBL" id="KAJ4462780.1"/>
    </source>
</evidence>